<keyword evidence="8" id="KW-0472">Membrane</keyword>
<evidence type="ECO:0000256" key="3">
    <source>
        <dbReference type="ARBA" id="ARBA00022475"/>
    </source>
</evidence>
<dbReference type="PANTHER" id="PTHR38779:SF2">
    <property type="entry name" value="TYPE II SECRETION SYSTEM PROTEIN I-RELATED"/>
    <property type="match status" value="1"/>
</dbReference>
<organism evidence="11 12">
    <name type="scientific">Neiella marina</name>
    <dbReference type="NCBI Taxonomy" id="508461"/>
    <lineage>
        <taxon>Bacteria</taxon>
        <taxon>Pseudomonadati</taxon>
        <taxon>Pseudomonadota</taxon>
        <taxon>Gammaproteobacteria</taxon>
        <taxon>Alteromonadales</taxon>
        <taxon>Echinimonadaceae</taxon>
        <taxon>Neiella</taxon>
    </lineage>
</organism>
<proteinExistence type="inferred from homology"/>
<comment type="caution">
    <text evidence="11">The sequence shown here is derived from an EMBL/GenBank/DDBJ whole genome shotgun (WGS) entry which is preliminary data.</text>
</comment>
<dbReference type="InterPro" id="IPR003413">
    <property type="entry name" value="T2SS_GspI_C"/>
</dbReference>
<keyword evidence="4 9" id="KW-0488">Methylation</keyword>
<evidence type="ECO:0000256" key="6">
    <source>
        <dbReference type="ARBA" id="ARBA00022692"/>
    </source>
</evidence>
<comment type="subcellular location">
    <subcellularLocation>
        <location evidence="1 9">Cell inner membrane</location>
        <topology evidence="1 9">Single-pass membrane protein</topology>
    </subcellularLocation>
</comment>
<keyword evidence="3" id="KW-1003">Cell membrane</keyword>
<protein>
    <recommendedName>
        <fullName evidence="9">Type II secretion system protein I</fullName>
        <shortName evidence="9">T2SS minor pseudopilin I</shortName>
    </recommendedName>
</protein>
<gene>
    <name evidence="11" type="primary">gspI</name>
    <name evidence="11" type="ORF">GCM10011369_33580</name>
</gene>
<accession>A0A8J2U9X3</accession>
<evidence type="ECO:0000256" key="2">
    <source>
        <dbReference type="ARBA" id="ARBA00008358"/>
    </source>
</evidence>
<name>A0A8J2U9X3_9GAMM</name>
<sequence length="122" mass="13490">MRQRGLTLIEVLVALAIFSYAAVSLMGASSQSLRSQSVLMEKNIASWVGQNQLAEFILRYKPATKSQGKMTGKVTMSERDWYYKISLNDGGSDYLRGVQVDVSLDEDGEYVIASVTGFVEKP</sequence>
<dbReference type="Gene3D" id="3.30.1300.30">
    <property type="entry name" value="GSPII I/J protein-like"/>
    <property type="match status" value="1"/>
</dbReference>
<dbReference type="EMBL" id="BMDX01000025">
    <property type="protein sequence ID" value="GGA88718.1"/>
    <property type="molecule type" value="Genomic_DNA"/>
</dbReference>
<dbReference type="OrthoDB" id="6121517at2"/>
<comment type="PTM">
    <text evidence="9">Cleaved by prepilin peptidase.</text>
</comment>
<evidence type="ECO:0000256" key="4">
    <source>
        <dbReference type="ARBA" id="ARBA00022481"/>
    </source>
</evidence>
<dbReference type="PANTHER" id="PTHR38779">
    <property type="entry name" value="TYPE II SECRETION SYSTEM PROTEIN I-RELATED"/>
    <property type="match status" value="1"/>
</dbReference>
<dbReference type="GO" id="GO:0015628">
    <property type="term" value="P:protein secretion by the type II secretion system"/>
    <property type="evidence" value="ECO:0007669"/>
    <property type="project" value="UniProtKB-UniRule"/>
</dbReference>
<dbReference type="Pfam" id="PF07963">
    <property type="entry name" value="N_methyl"/>
    <property type="match status" value="1"/>
</dbReference>
<dbReference type="Pfam" id="PF02501">
    <property type="entry name" value="T2SSI"/>
    <property type="match status" value="1"/>
</dbReference>
<comment type="subunit">
    <text evidence="9">Type II secretion is composed of four main components: the outer membrane complex, the inner membrane complex, the cytoplasmic secretion ATPase and the periplasm-spanning pseudopilus.</text>
</comment>
<evidence type="ECO:0000256" key="8">
    <source>
        <dbReference type="ARBA" id="ARBA00023136"/>
    </source>
</evidence>
<evidence type="ECO:0000313" key="11">
    <source>
        <dbReference type="EMBL" id="GGA88718.1"/>
    </source>
</evidence>
<feature type="domain" description="Type II secretion system protein GspI C-terminal" evidence="10">
    <location>
        <begin position="39"/>
        <end position="119"/>
    </location>
</feature>
<dbReference type="NCBIfam" id="TIGR02532">
    <property type="entry name" value="IV_pilin_GFxxxE"/>
    <property type="match status" value="1"/>
</dbReference>
<dbReference type="Proteomes" id="UP000619743">
    <property type="component" value="Unassembled WGS sequence"/>
</dbReference>
<reference evidence="12" key="1">
    <citation type="journal article" date="2019" name="Int. J. Syst. Evol. Microbiol.">
        <title>The Global Catalogue of Microorganisms (GCM) 10K type strain sequencing project: providing services to taxonomists for standard genome sequencing and annotation.</title>
        <authorList>
            <consortium name="The Broad Institute Genomics Platform"/>
            <consortium name="The Broad Institute Genome Sequencing Center for Infectious Disease"/>
            <person name="Wu L."/>
            <person name="Ma J."/>
        </authorList>
    </citation>
    <scope>NUCLEOTIDE SEQUENCE [LARGE SCALE GENOMIC DNA]</scope>
    <source>
        <strain evidence="12">CGMCC 1.10130</strain>
    </source>
</reference>
<evidence type="ECO:0000259" key="10">
    <source>
        <dbReference type="Pfam" id="PF02501"/>
    </source>
</evidence>
<dbReference type="AlphaFoldDB" id="A0A8J2U9X3"/>
<evidence type="ECO:0000313" key="12">
    <source>
        <dbReference type="Proteomes" id="UP000619743"/>
    </source>
</evidence>
<evidence type="ECO:0000256" key="5">
    <source>
        <dbReference type="ARBA" id="ARBA00022519"/>
    </source>
</evidence>
<keyword evidence="6" id="KW-0812">Transmembrane</keyword>
<evidence type="ECO:0000256" key="7">
    <source>
        <dbReference type="ARBA" id="ARBA00022989"/>
    </source>
</evidence>
<dbReference type="RefSeq" id="WP_087507367.1">
    <property type="nucleotide sequence ID" value="NZ_BMDX01000025.1"/>
</dbReference>
<comment type="similarity">
    <text evidence="2 9">Belongs to the GSP I family.</text>
</comment>
<evidence type="ECO:0000256" key="9">
    <source>
        <dbReference type="RuleBase" id="RU368030"/>
    </source>
</evidence>
<dbReference type="GO" id="GO:0005886">
    <property type="term" value="C:plasma membrane"/>
    <property type="evidence" value="ECO:0007669"/>
    <property type="project" value="UniProtKB-SubCell"/>
</dbReference>
<dbReference type="InterPro" id="IPR045584">
    <property type="entry name" value="Pilin-like"/>
</dbReference>
<comment type="function">
    <text evidence="9">Component of the type II secretion system required for the energy-dependent secretion of extracellular factors such as proteases and toxins from the periplasm.</text>
</comment>
<keyword evidence="12" id="KW-1185">Reference proteome</keyword>
<dbReference type="InterPro" id="IPR012902">
    <property type="entry name" value="N_methyl_site"/>
</dbReference>
<keyword evidence="7" id="KW-1133">Transmembrane helix</keyword>
<keyword evidence="5 9" id="KW-0997">Cell inner membrane</keyword>
<evidence type="ECO:0000256" key="1">
    <source>
        <dbReference type="ARBA" id="ARBA00004377"/>
    </source>
</evidence>
<dbReference type="GO" id="GO:0015627">
    <property type="term" value="C:type II protein secretion system complex"/>
    <property type="evidence" value="ECO:0007669"/>
    <property type="project" value="UniProtKB-UniRule"/>
</dbReference>
<dbReference type="NCBIfam" id="TIGR01707">
    <property type="entry name" value="gspI"/>
    <property type="match status" value="1"/>
</dbReference>
<dbReference type="InterPro" id="IPR010052">
    <property type="entry name" value="T2SS_protein-GspI"/>
</dbReference>
<dbReference type="SUPFAM" id="SSF54523">
    <property type="entry name" value="Pili subunits"/>
    <property type="match status" value="1"/>
</dbReference>